<dbReference type="InterPro" id="IPR014018">
    <property type="entry name" value="SecA_motor_DEAD"/>
</dbReference>
<keyword evidence="1" id="KW-0813">Transport</keyword>
<keyword evidence="5" id="KW-1185">Reference proteome</keyword>
<keyword evidence="2" id="KW-0811">Translocation</keyword>
<dbReference type="Gene3D" id="3.40.50.300">
    <property type="entry name" value="P-loop containing nucleotide triphosphate hydrolases"/>
    <property type="match status" value="2"/>
</dbReference>
<dbReference type="Proteomes" id="UP001562425">
    <property type="component" value="Unassembled WGS sequence"/>
</dbReference>
<dbReference type="PANTHER" id="PTHR30612:SF0">
    <property type="entry name" value="CHLOROPLAST PROTEIN-TRANSPORTING ATPASE"/>
    <property type="match status" value="1"/>
</dbReference>
<dbReference type="GO" id="GO:0015031">
    <property type="term" value="P:protein transport"/>
    <property type="evidence" value="ECO:0007669"/>
    <property type="project" value="UniProtKB-KW"/>
</dbReference>
<comment type="caution">
    <text evidence="4">The sequence shown here is derived from an EMBL/GenBank/DDBJ whole genome shotgun (WGS) entry which is preliminary data.</text>
</comment>
<dbReference type="EMBL" id="JBEHCU010008638">
    <property type="protein sequence ID" value="KAL1381419.1"/>
    <property type="molecule type" value="Genomic_DNA"/>
</dbReference>
<protein>
    <recommendedName>
        <fullName evidence="3">SecA family profile domain-containing protein</fullName>
    </recommendedName>
</protein>
<reference evidence="4 5" key="1">
    <citation type="submission" date="2024-05" db="EMBL/GenBank/DDBJ databases">
        <title>Culex pipiens pipiens assembly and annotation.</title>
        <authorList>
            <person name="Alout H."/>
            <person name="Durand T."/>
        </authorList>
    </citation>
    <scope>NUCLEOTIDE SEQUENCE [LARGE SCALE GENOMIC DNA]</scope>
    <source>
        <strain evidence="4">HA-2024</strain>
        <tissue evidence="4">Whole body</tissue>
    </source>
</reference>
<evidence type="ECO:0000256" key="1">
    <source>
        <dbReference type="ARBA" id="ARBA00022927"/>
    </source>
</evidence>
<dbReference type="InterPro" id="IPR000185">
    <property type="entry name" value="SecA"/>
</dbReference>
<proteinExistence type="predicted"/>
<dbReference type="PROSITE" id="PS51196">
    <property type="entry name" value="SECA_MOTOR_DEAD"/>
    <property type="match status" value="1"/>
</dbReference>
<dbReference type="InterPro" id="IPR027417">
    <property type="entry name" value="P-loop_NTPase"/>
</dbReference>
<dbReference type="PANTHER" id="PTHR30612">
    <property type="entry name" value="SECA INNER MEMBRANE COMPONENT OF SEC PROTEIN SECRETION SYSTEM"/>
    <property type="match status" value="1"/>
</dbReference>
<dbReference type="Pfam" id="PF07517">
    <property type="entry name" value="SecA_DEAD"/>
    <property type="match status" value="1"/>
</dbReference>
<evidence type="ECO:0000256" key="2">
    <source>
        <dbReference type="ARBA" id="ARBA00023010"/>
    </source>
</evidence>
<dbReference type="SUPFAM" id="SSF52540">
    <property type="entry name" value="P-loop containing nucleoside triphosphate hydrolases"/>
    <property type="match status" value="2"/>
</dbReference>
<accession>A0ABD1CYH5</accession>
<evidence type="ECO:0000313" key="4">
    <source>
        <dbReference type="EMBL" id="KAL1381419.1"/>
    </source>
</evidence>
<keyword evidence="1" id="KW-0653">Protein transport</keyword>
<gene>
    <name evidence="4" type="ORF">pipiens_013472</name>
</gene>
<evidence type="ECO:0000259" key="3">
    <source>
        <dbReference type="PROSITE" id="PS51196"/>
    </source>
</evidence>
<name>A0ABD1CYH5_CULPP</name>
<feature type="domain" description="SecA family profile" evidence="3">
    <location>
        <begin position="750"/>
        <end position="1384"/>
    </location>
</feature>
<dbReference type="InterPro" id="IPR011115">
    <property type="entry name" value="SecA_DEAD"/>
</dbReference>
<organism evidence="4 5">
    <name type="scientific">Culex pipiens pipiens</name>
    <name type="common">Northern house mosquito</name>
    <dbReference type="NCBI Taxonomy" id="38569"/>
    <lineage>
        <taxon>Eukaryota</taxon>
        <taxon>Metazoa</taxon>
        <taxon>Ecdysozoa</taxon>
        <taxon>Arthropoda</taxon>
        <taxon>Hexapoda</taxon>
        <taxon>Insecta</taxon>
        <taxon>Pterygota</taxon>
        <taxon>Neoptera</taxon>
        <taxon>Endopterygota</taxon>
        <taxon>Diptera</taxon>
        <taxon>Nematocera</taxon>
        <taxon>Culicoidea</taxon>
        <taxon>Culicidae</taxon>
        <taxon>Culicinae</taxon>
        <taxon>Culicini</taxon>
        <taxon>Culex</taxon>
        <taxon>Culex</taxon>
    </lineage>
</organism>
<sequence length="1413" mass="162093">MPHAPKGKLTNGSNTGSLHQTKELYSADGTEHIKLHPLDGSNSADDLPYSGSFHNGHLNVVLHWKHGLMSTSNNYVAKVHIKRIAELDHATDFKQAKAILEQNLRVSKVLLDDDLRMVEEGSKEFETHMTELTTNSFENPLCAQDLYHLGMLLRNFNRNTNPKELLKLIVQSSTISDKTKETISHHVKVGENMEKRQGLFGKLFNRTGGSGPHGWVHILEETVRQGAATHRQKLQEQSPPKMKDVLVNLPESNVFFVTKGDWKLFSDLVIALDNDVFRTFWPKLMKKYCTIIRELEPSSTTRVEPITNRIYFYLFKSLWDVLEDVKPKAKNVINVQYDTDQWMLGGPVCWKTASPSLLDRCLECELRMILNMINHFEPGKQTVHKHFTHKFRTFENIDSQLPIELHVWLCLLDDTFTQVFSKDKNIKRLCSSLLTLYKNLSASGASTMDSMESLRVISHNTIRFVALAGPFLNSKFSLDGDILLGQIDSMSRTTGAGQASFLDFRDQVEVFAQYWKQRSEFAIGIAAKLSEDYFKDRATELQNILLQCVSEALKKRVDLTELINFCRAFEELLVDLLDLQLDWYVRPDNGKIYETIMKKGALELVDNKWQDSEHKCYRVVKVEKFVMLYLGLSDEDEMPRHYVLETIKLLVNSIYNMMIKQHWHGGEKLSESEQINSSALMISSIRSCLLYLCEQPDYIDYDQFLQENSKPFETVSNESTSYEDFKKRAFLIKESFWYIRNLNAITIETALDLFRSSNQGNYNEEYLRAAYAKYCNRFELYMGQNKEMNTECKIDKIIKDLKASAWHKLTSSWSFEFKQNVLPEVLAAMGAVWALHASKDVASTGQYLKPHCIQVVGVLRLLGTDNNSQGVQKHLAQILTGQGKSLVLGMAACTLALCGHSVLILCYSEYLASRDEQDFEDFYNYFSVRSMISYKTFGEAATDEFLRVSGNAKAYIHKCLGIPFKEETSQVANLQNPVLLIDEVDVFFNENLYGAIFALGTMPVITGLDVIQREIWRLVTSKTPALRQAINTFISTNNSKEVVEFRTMLNRPGTYQMLEERSDQMNEKSYDNAVLVSNHINLMIKTAEIVHKLKESDDFLKNFRLSEQGNISLKTSFGMYSEDSYCGYYNTFVYFRLKGSNFERGKSNYGYLVLDLGCTSYAKLPESYPLILGVTGTLTTLSQYENKVIKEYYKITDFSVMPSFFGTSNLVFDESKDVTCCKTETDWLNTIFSQINTIIKNKRSVLVIFDTEETINTFRQQFAAQFDRLNVLTINTHPDEKEKFITESGVSRTITLATREMGRGVDYKSSVAVEKNGGVHVIQTFYSLDIKEETQIKGRTARKDNRGSYEMVLCYDDLVKMKLNINRFESGVSYRQLSDARTVLNLRNYDERDVNVKKANEKHSRTVEFYSRV</sequence>
<evidence type="ECO:0000313" key="5">
    <source>
        <dbReference type="Proteomes" id="UP001562425"/>
    </source>
</evidence>